<dbReference type="InterPro" id="IPR000835">
    <property type="entry name" value="HTH_MarR-typ"/>
</dbReference>
<evidence type="ECO:0000313" key="3">
    <source>
        <dbReference type="Proteomes" id="UP001499924"/>
    </source>
</evidence>
<reference evidence="3" key="1">
    <citation type="journal article" date="2019" name="Int. J. Syst. Evol. Microbiol.">
        <title>The Global Catalogue of Microorganisms (GCM) 10K type strain sequencing project: providing services to taxonomists for standard genome sequencing and annotation.</title>
        <authorList>
            <consortium name="The Broad Institute Genomics Platform"/>
            <consortium name="The Broad Institute Genome Sequencing Center for Infectious Disease"/>
            <person name="Wu L."/>
            <person name="Ma J."/>
        </authorList>
    </citation>
    <scope>NUCLEOTIDE SEQUENCE [LARGE SCALE GENOMIC DNA]</scope>
    <source>
        <strain evidence="3">JCM 15614</strain>
    </source>
</reference>
<dbReference type="SMART" id="SM00347">
    <property type="entry name" value="HTH_MARR"/>
    <property type="match status" value="1"/>
</dbReference>
<comment type="caution">
    <text evidence="2">The sequence shown here is derived from an EMBL/GenBank/DDBJ whole genome shotgun (WGS) entry which is preliminary data.</text>
</comment>
<protein>
    <recommendedName>
        <fullName evidence="1">HTH marR-type domain-containing protein</fullName>
    </recommendedName>
</protein>
<organism evidence="2 3">
    <name type="scientific">Blastococcus jejuensis</name>
    <dbReference type="NCBI Taxonomy" id="351224"/>
    <lineage>
        <taxon>Bacteria</taxon>
        <taxon>Bacillati</taxon>
        <taxon>Actinomycetota</taxon>
        <taxon>Actinomycetes</taxon>
        <taxon>Geodermatophilales</taxon>
        <taxon>Geodermatophilaceae</taxon>
        <taxon>Blastococcus</taxon>
    </lineage>
</organism>
<dbReference type="PROSITE" id="PS50995">
    <property type="entry name" value="HTH_MARR_2"/>
    <property type="match status" value="1"/>
</dbReference>
<dbReference type="InterPro" id="IPR039422">
    <property type="entry name" value="MarR/SlyA-like"/>
</dbReference>
<gene>
    <name evidence="2" type="ORF">GCM10010531_17470</name>
</gene>
<dbReference type="PANTHER" id="PTHR33164:SF57">
    <property type="entry name" value="MARR-FAMILY TRANSCRIPTIONAL REGULATOR"/>
    <property type="match status" value="1"/>
</dbReference>
<dbReference type="Proteomes" id="UP001499924">
    <property type="component" value="Unassembled WGS sequence"/>
</dbReference>
<dbReference type="InterPro" id="IPR036388">
    <property type="entry name" value="WH-like_DNA-bd_sf"/>
</dbReference>
<evidence type="ECO:0000313" key="2">
    <source>
        <dbReference type="EMBL" id="GAA3165469.1"/>
    </source>
</evidence>
<dbReference type="EMBL" id="BAAAVV010000003">
    <property type="protein sequence ID" value="GAA3165469.1"/>
    <property type="molecule type" value="Genomic_DNA"/>
</dbReference>
<dbReference type="RefSeq" id="WP_344688616.1">
    <property type="nucleotide sequence ID" value="NZ_BAAAVV010000003.1"/>
</dbReference>
<dbReference type="InterPro" id="IPR036390">
    <property type="entry name" value="WH_DNA-bd_sf"/>
</dbReference>
<dbReference type="Gene3D" id="1.10.10.10">
    <property type="entry name" value="Winged helix-like DNA-binding domain superfamily/Winged helix DNA-binding domain"/>
    <property type="match status" value="1"/>
</dbReference>
<dbReference type="Pfam" id="PF12802">
    <property type="entry name" value="MarR_2"/>
    <property type="match status" value="1"/>
</dbReference>
<sequence>MPDEWNVGLLLFVPYRAMETRVLEALVAAGFDDLTMAQVRVMARLAPGGSRLTELADQARVTKQTAGFLVDQLERHEYAQRIPDPTDGRARLVRLAGRGEAAAEVAAATVAQVEAEWAAHLGAARMRALRAALEQLREITDTGLGGSGRG</sequence>
<keyword evidence="3" id="KW-1185">Reference proteome</keyword>
<accession>A0ABP6P2Q4</accession>
<dbReference type="SUPFAM" id="SSF46785">
    <property type="entry name" value="Winged helix' DNA-binding domain"/>
    <property type="match status" value="1"/>
</dbReference>
<feature type="domain" description="HTH marR-type" evidence="1">
    <location>
        <begin position="4"/>
        <end position="138"/>
    </location>
</feature>
<evidence type="ECO:0000259" key="1">
    <source>
        <dbReference type="PROSITE" id="PS50995"/>
    </source>
</evidence>
<name>A0ABP6P2Q4_9ACTN</name>
<dbReference type="PANTHER" id="PTHR33164">
    <property type="entry name" value="TRANSCRIPTIONAL REGULATOR, MARR FAMILY"/>
    <property type="match status" value="1"/>
</dbReference>
<proteinExistence type="predicted"/>